<reference evidence="3" key="1">
    <citation type="journal article" date="2019" name="Int. J. Syst. Evol. Microbiol.">
        <title>The Global Catalogue of Microorganisms (GCM) 10K type strain sequencing project: providing services to taxonomists for standard genome sequencing and annotation.</title>
        <authorList>
            <consortium name="The Broad Institute Genomics Platform"/>
            <consortium name="The Broad Institute Genome Sequencing Center for Infectious Disease"/>
            <person name="Wu L."/>
            <person name="Ma J."/>
        </authorList>
    </citation>
    <scope>NUCLEOTIDE SEQUENCE [LARGE SCALE GENOMIC DNA]</scope>
    <source>
        <strain evidence="3">KCTC 42087</strain>
    </source>
</reference>
<dbReference type="EMBL" id="JBHSON010000004">
    <property type="protein sequence ID" value="MFC5744635.1"/>
    <property type="molecule type" value="Genomic_DNA"/>
</dbReference>
<evidence type="ECO:0000313" key="3">
    <source>
        <dbReference type="Proteomes" id="UP001596074"/>
    </source>
</evidence>
<comment type="caution">
    <text evidence="2">The sequence shown here is derived from an EMBL/GenBank/DDBJ whole genome shotgun (WGS) entry which is preliminary data.</text>
</comment>
<accession>A0ABW0ZV07</accession>
<organism evidence="2 3">
    <name type="scientific">Actinomadura rugatobispora</name>
    <dbReference type="NCBI Taxonomy" id="1994"/>
    <lineage>
        <taxon>Bacteria</taxon>
        <taxon>Bacillati</taxon>
        <taxon>Actinomycetota</taxon>
        <taxon>Actinomycetes</taxon>
        <taxon>Streptosporangiales</taxon>
        <taxon>Thermomonosporaceae</taxon>
        <taxon>Actinomadura</taxon>
    </lineage>
</organism>
<keyword evidence="3" id="KW-1185">Reference proteome</keyword>
<evidence type="ECO:0000313" key="2">
    <source>
        <dbReference type="EMBL" id="MFC5744635.1"/>
    </source>
</evidence>
<dbReference type="Proteomes" id="UP001596074">
    <property type="component" value="Unassembled WGS sequence"/>
</dbReference>
<name>A0ABW0ZV07_9ACTN</name>
<gene>
    <name evidence="2" type="ORF">ACFPZN_03285</name>
</gene>
<evidence type="ECO:0000256" key="1">
    <source>
        <dbReference type="SAM" id="MobiDB-lite"/>
    </source>
</evidence>
<feature type="compositionally biased region" description="Basic and acidic residues" evidence="1">
    <location>
        <begin position="81"/>
        <end position="92"/>
    </location>
</feature>
<feature type="region of interest" description="Disordered" evidence="1">
    <location>
        <begin position="72"/>
        <end position="94"/>
    </location>
</feature>
<sequence length="174" mass="19302">MHSWAVSVLRFLLSCPVAVIVGRAAVWYGRRWAGRTTPVEPPSTVTFLAGGTDRVVDAAVARFVQFGENRKDALSAPDDPASDHPIDRDVHQHPAKVHALRRRLKVMPRERALAEHTSTGCRACRSRSAWSAWSTTPPSTATRSVTSWPAWRSSRRSPSWSGRFPPVTLAALRR</sequence>
<proteinExistence type="predicted"/>
<protein>
    <submittedName>
        <fullName evidence="2">Uncharacterized protein</fullName>
    </submittedName>
</protein>
<dbReference type="RefSeq" id="WP_378279974.1">
    <property type="nucleotide sequence ID" value="NZ_JBHSON010000004.1"/>
</dbReference>